<dbReference type="PANTHER" id="PTHR39469:SF1">
    <property type="entry name" value="DUF4203 DOMAIN-CONTAINING PROTEIN"/>
    <property type="match status" value="1"/>
</dbReference>
<feature type="compositionally biased region" description="Low complexity" evidence="5">
    <location>
        <begin position="28"/>
        <end position="40"/>
    </location>
</feature>
<name>M9M0L3_PSEA3</name>
<dbReference type="Proteomes" id="UP000011976">
    <property type="component" value="Unassembled WGS sequence"/>
</dbReference>
<keyword evidence="2 6" id="KW-0812">Transmembrane</keyword>
<feature type="transmembrane region" description="Helical" evidence="6">
    <location>
        <begin position="213"/>
        <end position="232"/>
    </location>
</feature>
<gene>
    <name evidence="9" type="ORF">PANT_9d00101</name>
</gene>
<feature type="region of interest" description="Disordered" evidence="5">
    <location>
        <begin position="440"/>
        <end position="467"/>
    </location>
</feature>
<feature type="compositionally biased region" description="Basic and acidic residues" evidence="5">
    <location>
        <begin position="800"/>
        <end position="827"/>
    </location>
</feature>
<evidence type="ECO:0000256" key="5">
    <source>
        <dbReference type="SAM" id="MobiDB-lite"/>
    </source>
</evidence>
<dbReference type="OrthoDB" id="102260at2759"/>
<dbReference type="PANTHER" id="PTHR39469">
    <property type="entry name" value="CHROMOSOME 1, WHOLE GENOME SHOTGUN SEQUENCE"/>
    <property type="match status" value="1"/>
</dbReference>
<feature type="region of interest" description="Disordered" evidence="5">
    <location>
        <begin position="697"/>
        <end position="767"/>
    </location>
</feature>
<dbReference type="GO" id="GO:0016020">
    <property type="term" value="C:membrane"/>
    <property type="evidence" value="ECO:0007669"/>
    <property type="project" value="UniProtKB-SubCell"/>
</dbReference>
<evidence type="ECO:0000256" key="4">
    <source>
        <dbReference type="ARBA" id="ARBA00023136"/>
    </source>
</evidence>
<evidence type="ECO:0000259" key="8">
    <source>
        <dbReference type="Pfam" id="PF13886"/>
    </source>
</evidence>
<feature type="compositionally biased region" description="Polar residues" evidence="5">
    <location>
        <begin position="697"/>
        <end position="730"/>
    </location>
</feature>
<feature type="transmembrane region" description="Helical" evidence="6">
    <location>
        <begin position="187"/>
        <end position="206"/>
    </location>
</feature>
<accession>M9M0L3</accession>
<proteinExistence type="predicted"/>
<evidence type="ECO:0000256" key="7">
    <source>
        <dbReference type="SAM" id="SignalP"/>
    </source>
</evidence>
<sequence>MRFTSLASVATALALFSLPASRAQQASSTSSVSGSSPTGAPMASASPTPANTTVLSTITTTLSSGQSLPTSLTASASSNGSVWYIPVSTVVPVSQNATSTISSAASATSSASIKAANTSLPLHTIIDPAFGVLGVILIGAGLPMGFYGHRNRWSSYFLSGFFALALICISIILKVGVEPAINPPSKAIRGLFLVAAVIAGAVGGIISIVFWRGAGLLACGLGGFFFGLFIQAVRPGGLIRPIGLRFILYIGLYALFFTVSCIERVHSLMLALATAIIGATAVTLGIDCFSTQGLKEFYVRNLGFDALFSNKYPPVFQNGHFPLVQGMQIELGVLGALILMGFAFQMRLWSDLRTQLAVLKRSDEKRNLRSKAERAARAVARTAKRDLAEWEARHGYKKTATGNAASRDEEMALPAASTPDLKDARSRTSSFMTLLRSNTDNTQLATPTSHMEKLADSPGASSTLDNVAFPFPAQSAGRRSSQFLEYIQRGPERVEPEGPLQLDLSTIGAPLGDMQPPAESFPMSPMSSAPRPGAYTPQPPTSLDMARATSPDPAGGPDSFRRRSASTAALMENNASFLDPVPPRLDLENSTGRPTVDSNRTMSSTSSTFAVDAARILPSAQPKRSASAMSGPELGPTAASAAALHERTFSDPSAPSGPGLARMTPMAKSHSHQGQLQPHTAALYVDPHAGHYPAEMQRQSPLASPTYSPSVSASKVISGGQSHAVTQARQSLAKRRSDQPMVPWTNPGATGQGGSAHKRAASADSQPRVRAMSIEELEARHRAKLAALQAPATQTVQEADALRRAKEDWERKQKLERRRMQEREAHKHAAAAAAGDGLVSSSHSRIGSPDMQRPVSGSSRDERRRSRALSATLLEAVGEESRDSAGVSRAAEWRKSVSGMDQLDPRAARPSNPPTPSSTRPTSPQPNAGPERSTANPFPAQAAQQRKRLSETDRRRLSQGAGDRSQRRHSQPLLDFNLPRGGS</sequence>
<organism evidence="9 10">
    <name type="scientific">Pseudozyma antarctica (strain T-34)</name>
    <name type="common">Yeast</name>
    <name type="synonym">Candida antarctica</name>
    <dbReference type="NCBI Taxonomy" id="1151754"/>
    <lineage>
        <taxon>Eukaryota</taxon>
        <taxon>Fungi</taxon>
        <taxon>Dikarya</taxon>
        <taxon>Basidiomycota</taxon>
        <taxon>Ustilaginomycotina</taxon>
        <taxon>Ustilaginomycetes</taxon>
        <taxon>Ustilaginales</taxon>
        <taxon>Ustilaginaceae</taxon>
        <taxon>Moesziomyces</taxon>
    </lineage>
</organism>
<feature type="signal peptide" evidence="7">
    <location>
        <begin position="1"/>
        <end position="23"/>
    </location>
</feature>
<feature type="region of interest" description="Disordered" evidence="5">
    <location>
        <begin position="573"/>
        <end position="676"/>
    </location>
</feature>
<dbReference type="InterPro" id="IPR025256">
    <property type="entry name" value="TM7S3/TM198-like_dom"/>
</dbReference>
<feature type="compositionally biased region" description="Polar residues" evidence="5">
    <location>
        <begin position="440"/>
        <end position="449"/>
    </location>
</feature>
<evidence type="ECO:0000256" key="3">
    <source>
        <dbReference type="ARBA" id="ARBA00022989"/>
    </source>
</evidence>
<feature type="region of interest" description="Disordered" evidence="5">
    <location>
        <begin position="399"/>
        <end position="424"/>
    </location>
</feature>
<feature type="region of interest" description="Disordered" evidence="5">
    <location>
        <begin position="792"/>
        <end position="983"/>
    </location>
</feature>
<feature type="transmembrane region" description="Helical" evidence="6">
    <location>
        <begin position="268"/>
        <end position="286"/>
    </location>
</feature>
<feature type="domain" description="TM7S3/TM198-like" evidence="8">
    <location>
        <begin position="134"/>
        <end position="346"/>
    </location>
</feature>
<dbReference type="STRING" id="1151754.M9M0L3"/>
<feature type="region of interest" description="Disordered" evidence="5">
    <location>
        <begin position="491"/>
        <end position="561"/>
    </location>
</feature>
<keyword evidence="4 6" id="KW-0472">Membrane</keyword>
<evidence type="ECO:0000256" key="1">
    <source>
        <dbReference type="ARBA" id="ARBA00004141"/>
    </source>
</evidence>
<keyword evidence="3 6" id="KW-1133">Transmembrane helix</keyword>
<dbReference type="EMBL" id="DF196775">
    <property type="protein sequence ID" value="GAC73435.1"/>
    <property type="molecule type" value="Genomic_DNA"/>
</dbReference>
<dbReference type="AlphaFoldDB" id="M9M0L3"/>
<evidence type="ECO:0000313" key="9">
    <source>
        <dbReference type="EMBL" id="GAC73435.1"/>
    </source>
</evidence>
<dbReference type="Pfam" id="PF13886">
    <property type="entry name" value="TM7S3_TM198"/>
    <property type="match status" value="1"/>
</dbReference>
<feature type="transmembrane region" description="Helical" evidence="6">
    <location>
        <begin position="155"/>
        <end position="175"/>
    </location>
</feature>
<evidence type="ECO:0000256" key="6">
    <source>
        <dbReference type="SAM" id="Phobius"/>
    </source>
</evidence>
<protein>
    <recommendedName>
        <fullName evidence="8">TM7S3/TM198-like domain-containing protein</fullName>
    </recommendedName>
</protein>
<keyword evidence="7" id="KW-0732">Signal</keyword>
<feature type="chain" id="PRO_5004100432" description="TM7S3/TM198-like domain-containing protein" evidence="7">
    <location>
        <begin position="24"/>
        <end position="983"/>
    </location>
</feature>
<comment type="subcellular location">
    <subcellularLocation>
        <location evidence="1">Membrane</location>
        <topology evidence="1">Multi-pass membrane protein</topology>
    </subcellularLocation>
</comment>
<reference evidence="10" key="1">
    <citation type="journal article" date="2013" name="Genome Announc.">
        <title>Genome sequence of the basidiomycetous yeast Pseudozyma antarctica T-34, a producer of the glycolipid biosurfactants mannosylerythritol lipids.</title>
        <authorList>
            <person name="Morita T."/>
            <person name="Koike H."/>
            <person name="Koyama Y."/>
            <person name="Hagiwara H."/>
            <person name="Ito E."/>
            <person name="Fukuoka T."/>
            <person name="Imura T."/>
            <person name="Machida M."/>
            <person name="Kitamoto D."/>
        </authorList>
    </citation>
    <scope>NUCLEOTIDE SEQUENCE [LARGE SCALE GENOMIC DNA]</scope>
    <source>
        <strain evidence="10">T-34</strain>
    </source>
</reference>
<evidence type="ECO:0000313" key="10">
    <source>
        <dbReference type="Proteomes" id="UP000011976"/>
    </source>
</evidence>
<feature type="transmembrane region" description="Helical" evidence="6">
    <location>
        <begin position="238"/>
        <end position="256"/>
    </location>
</feature>
<evidence type="ECO:0000256" key="2">
    <source>
        <dbReference type="ARBA" id="ARBA00022692"/>
    </source>
</evidence>
<feature type="transmembrane region" description="Helical" evidence="6">
    <location>
        <begin position="129"/>
        <end position="148"/>
    </location>
</feature>
<feature type="compositionally biased region" description="Polar residues" evidence="5">
    <location>
        <begin position="588"/>
        <end position="609"/>
    </location>
</feature>
<feature type="compositionally biased region" description="Low complexity" evidence="5">
    <location>
        <begin position="917"/>
        <end position="926"/>
    </location>
</feature>
<feature type="region of interest" description="Disordered" evidence="5">
    <location>
        <begin position="28"/>
        <end position="50"/>
    </location>
</feature>